<dbReference type="EMBL" id="KB446558">
    <property type="protein sequence ID" value="EME83286.1"/>
    <property type="molecule type" value="Genomic_DNA"/>
</dbReference>
<proteinExistence type="predicted"/>
<dbReference type="InterPro" id="IPR008271">
    <property type="entry name" value="Ser/Thr_kinase_AS"/>
</dbReference>
<dbReference type="PROSITE" id="PS50011">
    <property type="entry name" value="PROTEIN_KINASE_DOM"/>
    <property type="match status" value="1"/>
</dbReference>
<keyword evidence="4" id="KW-1185">Reference proteome</keyword>
<feature type="domain" description="Protein kinase" evidence="2">
    <location>
        <begin position="1"/>
        <end position="199"/>
    </location>
</feature>
<evidence type="ECO:0000256" key="1">
    <source>
        <dbReference type="SAM" id="MobiDB-lite"/>
    </source>
</evidence>
<dbReference type="GO" id="GO:0005524">
    <property type="term" value="F:ATP binding"/>
    <property type="evidence" value="ECO:0007669"/>
    <property type="project" value="InterPro"/>
</dbReference>
<dbReference type="RefSeq" id="XP_007926038.1">
    <property type="nucleotide sequence ID" value="XM_007927847.1"/>
</dbReference>
<dbReference type="Proteomes" id="UP000016932">
    <property type="component" value="Unassembled WGS sequence"/>
</dbReference>
<sequence>MALLHRYTKDNSMVPEPFLWRLLESMAYACLAMQQGATDAAVDGWRQIIHRDLKSDNVFLASENGSHYPQPKIADFEFAYETTADDPFNPIMWRAQGVGCLNCQAPETHGAVSEDLENSKVLSPANVWCIGITLWHLMNDGMYKVEVNQQWEEDDYVMRNPWGENPENYYSQPLLTAVTNCLTYSPEWRVTPQGILDFIESSAGDDQAGPCIAARNAVSENDAGFNQQQWAYRGVQDPVTRAWADVLGDREQFEQQQAAAREAAQAAAAAVESELDSASSEGEGEQPPPPPPGYFGGGPPMPALRPMTAEDMLPSSEGDGESD</sequence>
<evidence type="ECO:0000259" key="2">
    <source>
        <dbReference type="PROSITE" id="PS50011"/>
    </source>
</evidence>
<organism evidence="3 4">
    <name type="scientific">Pseudocercospora fijiensis (strain CIRAD86)</name>
    <name type="common">Black leaf streak disease fungus</name>
    <name type="synonym">Mycosphaerella fijiensis</name>
    <dbReference type="NCBI Taxonomy" id="383855"/>
    <lineage>
        <taxon>Eukaryota</taxon>
        <taxon>Fungi</taxon>
        <taxon>Dikarya</taxon>
        <taxon>Ascomycota</taxon>
        <taxon>Pezizomycotina</taxon>
        <taxon>Dothideomycetes</taxon>
        <taxon>Dothideomycetidae</taxon>
        <taxon>Mycosphaerellales</taxon>
        <taxon>Mycosphaerellaceae</taxon>
        <taxon>Pseudocercospora</taxon>
    </lineage>
</organism>
<evidence type="ECO:0000313" key="4">
    <source>
        <dbReference type="Proteomes" id="UP000016932"/>
    </source>
</evidence>
<dbReference type="InterPro" id="IPR011009">
    <property type="entry name" value="Kinase-like_dom_sf"/>
</dbReference>
<dbReference type="OrthoDB" id="3650759at2759"/>
<protein>
    <recommendedName>
        <fullName evidence="2">Protein kinase domain-containing protein</fullName>
    </recommendedName>
</protein>
<dbReference type="VEuPathDB" id="FungiDB:MYCFIDRAFT_81828"/>
<accession>M3AFD0</accession>
<dbReference type="KEGG" id="pfj:MYCFIDRAFT_81828"/>
<feature type="region of interest" description="Disordered" evidence="1">
    <location>
        <begin position="256"/>
        <end position="323"/>
    </location>
</feature>
<evidence type="ECO:0000313" key="3">
    <source>
        <dbReference type="EMBL" id="EME83286.1"/>
    </source>
</evidence>
<dbReference type="GO" id="GO:0004672">
    <property type="term" value="F:protein kinase activity"/>
    <property type="evidence" value="ECO:0007669"/>
    <property type="project" value="InterPro"/>
</dbReference>
<dbReference type="Gene3D" id="1.10.510.10">
    <property type="entry name" value="Transferase(Phosphotransferase) domain 1"/>
    <property type="match status" value="1"/>
</dbReference>
<dbReference type="HOGENOM" id="CLU_860862_0_0_1"/>
<dbReference type="AlphaFoldDB" id="M3AFD0"/>
<dbReference type="InterPro" id="IPR053083">
    <property type="entry name" value="TF_kinase-domain_protein"/>
</dbReference>
<feature type="compositionally biased region" description="Pro residues" evidence="1">
    <location>
        <begin position="286"/>
        <end position="303"/>
    </location>
</feature>
<dbReference type="SUPFAM" id="SSF56112">
    <property type="entry name" value="Protein kinase-like (PK-like)"/>
    <property type="match status" value="1"/>
</dbReference>
<dbReference type="PANTHER" id="PTHR44305">
    <property type="entry name" value="SI:DKEY-192D15.2-RELATED"/>
    <property type="match status" value="1"/>
</dbReference>
<dbReference type="Pfam" id="PF00069">
    <property type="entry name" value="Pkinase"/>
    <property type="match status" value="1"/>
</dbReference>
<dbReference type="InterPro" id="IPR000719">
    <property type="entry name" value="Prot_kinase_dom"/>
</dbReference>
<reference evidence="3 4" key="1">
    <citation type="journal article" date="2012" name="PLoS Pathog.">
        <title>Diverse lifestyles and strategies of plant pathogenesis encoded in the genomes of eighteen Dothideomycetes fungi.</title>
        <authorList>
            <person name="Ohm R.A."/>
            <person name="Feau N."/>
            <person name="Henrissat B."/>
            <person name="Schoch C.L."/>
            <person name="Horwitz B.A."/>
            <person name="Barry K.W."/>
            <person name="Condon B.J."/>
            <person name="Copeland A.C."/>
            <person name="Dhillon B."/>
            <person name="Glaser F."/>
            <person name="Hesse C.N."/>
            <person name="Kosti I."/>
            <person name="LaButti K."/>
            <person name="Lindquist E.A."/>
            <person name="Lucas S."/>
            <person name="Salamov A.A."/>
            <person name="Bradshaw R.E."/>
            <person name="Ciuffetti L."/>
            <person name="Hamelin R.C."/>
            <person name="Kema G.H.J."/>
            <person name="Lawrence C."/>
            <person name="Scott J.A."/>
            <person name="Spatafora J.W."/>
            <person name="Turgeon B.G."/>
            <person name="de Wit P.J.G.M."/>
            <person name="Zhong S."/>
            <person name="Goodwin S.B."/>
            <person name="Grigoriev I.V."/>
        </authorList>
    </citation>
    <scope>NUCLEOTIDE SEQUENCE [LARGE SCALE GENOMIC DNA]</scope>
    <source>
        <strain evidence="3 4">CIRAD86</strain>
    </source>
</reference>
<feature type="compositionally biased region" description="Low complexity" evidence="1">
    <location>
        <begin position="256"/>
        <end position="281"/>
    </location>
</feature>
<dbReference type="eggNOG" id="KOG0591">
    <property type="taxonomic scope" value="Eukaryota"/>
</dbReference>
<dbReference type="PROSITE" id="PS00108">
    <property type="entry name" value="PROTEIN_KINASE_ST"/>
    <property type="match status" value="1"/>
</dbReference>
<dbReference type="GeneID" id="19341867"/>
<gene>
    <name evidence="3" type="ORF">MYCFIDRAFT_81828</name>
</gene>
<name>M3AFD0_PSEFD</name>